<feature type="compositionally biased region" description="Basic residues" evidence="1">
    <location>
        <begin position="459"/>
        <end position="472"/>
    </location>
</feature>
<protein>
    <recommendedName>
        <fullName evidence="6">F-box domain-containing protein</fullName>
    </recommendedName>
</protein>
<dbReference type="PANTHER" id="PTHR47123:SF15">
    <property type="entry name" value="F-BOX PROTEIN SKIP23"/>
    <property type="match status" value="1"/>
</dbReference>
<dbReference type="OMA" id="WGFYLSK"/>
<dbReference type="AlphaFoldDB" id="A0A834ZE70"/>
<proteinExistence type="predicted"/>
<evidence type="ECO:0000256" key="1">
    <source>
        <dbReference type="SAM" id="MobiDB-lite"/>
    </source>
</evidence>
<reference evidence="4 5" key="1">
    <citation type="submission" date="2020-04" db="EMBL/GenBank/DDBJ databases">
        <title>Plant Genome Project.</title>
        <authorList>
            <person name="Zhang R.-G."/>
        </authorList>
    </citation>
    <scope>NUCLEOTIDE SEQUENCE [LARGE SCALE GENOMIC DNA]</scope>
    <source>
        <strain evidence="4">YNK0</strain>
        <tissue evidence="4">Leaf</tissue>
    </source>
</reference>
<organism evidence="4 5">
    <name type="scientific">Tetracentron sinense</name>
    <name type="common">Spur-leaf</name>
    <dbReference type="NCBI Taxonomy" id="13715"/>
    <lineage>
        <taxon>Eukaryota</taxon>
        <taxon>Viridiplantae</taxon>
        <taxon>Streptophyta</taxon>
        <taxon>Embryophyta</taxon>
        <taxon>Tracheophyta</taxon>
        <taxon>Spermatophyta</taxon>
        <taxon>Magnoliopsida</taxon>
        <taxon>Trochodendrales</taxon>
        <taxon>Trochodendraceae</taxon>
        <taxon>Tetracentron</taxon>
    </lineage>
</organism>
<dbReference type="InterPro" id="IPR036047">
    <property type="entry name" value="F-box-like_dom_sf"/>
</dbReference>
<sequence>MGEWSQLPKDLLELIAKRLTADFDIIRFRSVCASWRSSVSLSYEPRQFPIIPNDGISETSWGFYLSKRTIFRIGLPENRSEGWLIKVEEDVPEKMHLLNPLSKALIKPLPTSFPKVLNLSNFQISELGREYVLQDIKYRPFVNCLRDGGSLYGEKVAISTSPASGLDVDYVIMTIHVSGKLAVFKSGDTKWTIMKDLPSLFDDVIYFGDQFYAVDHTGRTVVVDASPVVVTVIASPVFEGDKKFLVESNGELLLVDMYLGIGTEDDYNYNEEFDFYQYVDSYYVERTDQFKTFKLDQREQKWVEVKSLGDRVLFLGDNCSFSASACEFSGCRRNSIYFTGNFSQSNRGEDGAFQGHNVGVFDLEYGRDGAFQGHNIGVFDLEYGSIGPLASYPGYSKLFWPPPAWVTSTEFEVSRFIFNNNACADVWCLPPICYIPVLINPRVVFNLFIKMEDMVTNKEKKKKFRKDNHRTKRKEEVLTETGFRKQGEARPEKEENQNSKSSLRRNSGRVTGCKSSSEEEVPGLRYL</sequence>
<accession>A0A834ZE70</accession>
<feature type="compositionally biased region" description="Basic and acidic residues" evidence="1">
    <location>
        <begin position="473"/>
        <end position="497"/>
    </location>
</feature>
<evidence type="ECO:0008006" key="6">
    <source>
        <dbReference type="Google" id="ProtNLM"/>
    </source>
</evidence>
<comment type="caution">
    <text evidence="4">The sequence shown here is derived from an EMBL/GenBank/DDBJ whole genome shotgun (WGS) entry which is preliminary data.</text>
</comment>
<feature type="domain" description="F-box" evidence="2">
    <location>
        <begin position="4"/>
        <end position="40"/>
    </location>
</feature>
<dbReference type="InterPro" id="IPR005174">
    <property type="entry name" value="KIB1-4_b-propeller"/>
</dbReference>
<name>A0A834ZE70_TETSI</name>
<evidence type="ECO:0000259" key="3">
    <source>
        <dbReference type="Pfam" id="PF03478"/>
    </source>
</evidence>
<evidence type="ECO:0000259" key="2">
    <source>
        <dbReference type="Pfam" id="PF00646"/>
    </source>
</evidence>
<dbReference type="SUPFAM" id="SSF81383">
    <property type="entry name" value="F-box domain"/>
    <property type="match status" value="1"/>
</dbReference>
<feature type="region of interest" description="Disordered" evidence="1">
    <location>
        <begin position="459"/>
        <end position="527"/>
    </location>
</feature>
<dbReference type="PANTHER" id="PTHR47123">
    <property type="entry name" value="F-BOX PROTEIN SKIP23"/>
    <property type="match status" value="1"/>
</dbReference>
<gene>
    <name evidence="4" type="ORF">HHK36_010392</name>
</gene>
<dbReference type="InterPro" id="IPR051304">
    <property type="entry name" value="SCF_F-box_domain"/>
</dbReference>
<dbReference type="Pfam" id="PF03478">
    <property type="entry name" value="Beta-prop_KIB1-4"/>
    <property type="match status" value="1"/>
</dbReference>
<dbReference type="Pfam" id="PF00646">
    <property type="entry name" value="F-box"/>
    <property type="match status" value="1"/>
</dbReference>
<dbReference type="Gene3D" id="1.20.1280.50">
    <property type="match status" value="1"/>
</dbReference>
<dbReference type="Proteomes" id="UP000655225">
    <property type="component" value="Unassembled WGS sequence"/>
</dbReference>
<dbReference type="OrthoDB" id="599103at2759"/>
<dbReference type="InterPro" id="IPR001810">
    <property type="entry name" value="F-box_dom"/>
</dbReference>
<evidence type="ECO:0000313" key="5">
    <source>
        <dbReference type="Proteomes" id="UP000655225"/>
    </source>
</evidence>
<keyword evidence="5" id="KW-1185">Reference proteome</keyword>
<dbReference type="EMBL" id="JABCRI010000006">
    <property type="protein sequence ID" value="KAF8405485.1"/>
    <property type="molecule type" value="Genomic_DNA"/>
</dbReference>
<feature type="domain" description="KIB1-4 beta-propeller" evidence="3">
    <location>
        <begin position="64"/>
        <end position="362"/>
    </location>
</feature>
<evidence type="ECO:0000313" key="4">
    <source>
        <dbReference type="EMBL" id="KAF8405485.1"/>
    </source>
</evidence>